<evidence type="ECO:0000313" key="2">
    <source>
        <dbReference type="Proteomes" id="UP000291020"/>
    </source>
</evidence>
<dbReference type="PANTHER" id="PTHR45913">
    <property type="entry name" value="EPM2A-INTERACTING PROTEIN 1"/>
    <property type="match status" value="1"/>
</dbReference>
<reference evidence="2" key="1">
    <citation type="journal article" date="2017" name="PLoS ONE">
        <title>The Agassiz's desert tortoise genome provides a resource for the conservation of a threatened species.</title>
        <authorList>
            <person name="Tollis M."/>
            <person name="DeNardo D.F."/>
            <person name="Cornelius J.A."/>
            <person name="Dolby G.A."/>
            <person name="Edwards T."/>
            <person name="Henen B.T."/>
            <person name="Karl A.E."/>
            <person name="Murphy R.W."/>
            <person name="Kusumi K."/>
        </authorList>
    </citation>
    <scope>NUCLEOTIDE SEQUENCE [LARGE SCALE GENOMIC DNA]</scope>
</reference>
<sequence length="103" mass="11445">PSACGTSTDISGLAVLPVFVQKRFNNIIEEDLLLCESLQSNMTGEEIFNYINNFIRKHEIGWEKCIDVCTDSARAMIGTMKGAVMRIISVAPESTKSHCVLHR</sequence>
<dbReference type="AlphaFoldDB" id="A0A452HXJ8"/>
<evidence type="ECO:0000313" key="1">
    <source>
        <dbReference type="Ensembl" id="ENSGAGP00000019837.1"/>
    </source>
</evidence>
<dbReference type="Proteomes" id="UP000291020">
    <property type="component" value="Unassembled WGS sequence"/>
</dbReference>
<protein>
    <recommendedName>
        <fullName evidence="3">DUF4371 domain-containing protein</fullName>
    </recommendedName>
</protein>
<reference evidence="1" key="3">
    <citation type="submission" date="2025-09" db="UniProtKB">
        <authorList>
            <consortium name="Ensembl"/>
        </authorList>
    </citation>
    <scope>IDENTIFICATION</scope>
</reference>
<reference evidence="1" key="2">
    <citation type="submission" date="2025-08" db="UniProtKB">
        <authorList>
            <consortium name="Ensembl"/>
        </authorList>
    </citation>
    <scope>IDENTIFICATION</scope>
</reference>
<dbReference type="PANTHER" id="PTHR45913:SF19">
    <property type="entry name" value="LOW QUALITY PROTEIN: ZINC FINGER BED DOMAIN-CONTAINING PROTEIN 5-LIKE"/>
    <property type="match status" value="1"/>
</dbReference>
<dbReference type="Ensembl" id="ENSGAGT00000022603.1">
    <property type="protein sequence ID" value="ENSGAGP00000019837.1"/>
    <property type="gene ID" value="ENSGAGG00000014619.1"/>
</dbReference>
<accession>A0A452HXJ8</accession>
<name>A0A452HXJ8_9SAUR</name>
<organism evidence="1 2">
    <name type="scientific">Gopherus agassizii</name>
    <name type="common">Agassiz's desert tortoise</name>
    <dbReference type="NCBI Taxonomy" id="38772"/>
    <lineage>
        <taxon>Eukaryota</taxon>
        <taxon>Metazoa</taxon>
        <taxon>Chordata</taxon>
        <taxon>Craniata</taxon>
        <taxon>Vertebrata</taxon>
        <taxon>Euteleostomi</taxon>
        <taxon>Archelosauria</taxon>
        <taxon>Testudinata</taxon>
        <taxon>Testudines</taxon>
        <taxon>Cryptodira</taxon>
        <taxon>Durocryptodira</taxon>
        <taxon>Testudinoidea</taxon>
        <taxon>Testudinidae</taxon>
        <taxon>Gopherus</taxon>
    </lineage>
</organism>
<proteinExistence type="predicted"/>
<evidence type="ECO:0008006" key="3">
    <source>
        <dbReference type="Google" id="ProtNLM"/>
    </source>
</evidence>
<keyword evidence="2" id="KW-1185">Reference proteome</keyword>